<dbReference type="Proteomes" id="UP000229641">
    <property type="component" value="Unassembled WGS sequence"/>
</dbReference>
<evidence type="ECO:0000259" key="5">
    <source>
        <dbReference type="PROSITE" id="PS52004"/>
    </source>
</evidence>
<comment type="caution">
    <text evidence="6">The sequence shown here is derived from an EMBL/GenBank/DDBJ whole genome shotgun (WGS) entry which is preliminary data.</text>
</comment>
<organism evidence="6 7">
    <name type="scientific">Candidatus Ghiorseimicrobium undicola</name>
    <dbReference type="NCBI Taxonomy" id="1974746"/>
    <lineage>
        <taxon>Bacteria</taxon>
        <taxon>Pseudomonadati</taxon>
        <taxon>Candidatus Omnitrophota</taxon>
        <taxon>Candidatus Ghiorseimicrobium</taxon>
    </lineage>
</organism>
<dbReference type="InterPro" id="IPR020841">
    <property type="entry name" value="PKS_Beta-ketoAc_synthase_dom"/>
</dbReference>
<dbReference type="AlphaFoldDB" id="A0A2H0LXU7"/>
<dbReference type="Gene3D" id="3.40.47.10">
    <property type="match status" value="2"/>
</dbReference>
<dbReference type="GO" id="GO:0004315">
    <property type="term" value="F:3-oxoacyl-[acyl-carrier-protein] synthase activity"/>
    <property type="evidence" value="ECO:0007669"/>
    <property type="project" value="TreeGrafter"/>
</dbReference>
<dbReference type="InterPro" id="IPR014031">
    <property type="entry name" value="Ketoacyl_synth_C"/>
</dbReference>
<keyword evidence="3" id="KW-0012">Acyltransferase</keyword>
<dbReference type="PANTHER" id="PTHR11712:SF322">
    <property type="entry name" value="POLYKETIDE BETA-KETOACYL SYNTHASE 2-RELATED"/>
    <property type="match status" value="1"/>
</dbReference>
<dbReference type="GO" id="GO:0006633">
    <property type="term" value="P:fatty acid biosynthetic process"/>
    <property type="evidence" value="ECO:0007669"/>
    <property type="project" value="TreeGrafter"/>
</dbReference>
<dbReference type="InterPro" id="IPR014030">
    <property type="entry name" value="Ketoacyl_synth_N"/>
</dbReference>
<name>A0A2H0LXU7_9BACT</name>
<evidence type="ECO:0000256" key="3">
    <source>
        <dbReference type="ARBA" id="ARBA00023315"/>
    </source>
</evidence>
<dbReference type="Pfam" id="PF00109">
    <property type="entry name" value="ketoacyl-synt"/>
    <property type="match status" value="1"/>
</dbReference>
<proteinExistence type="inferred from homology"/>
<accession>A0A2H0LXU7</accession>
<dbReference type="PROSITE" id="PS52004">
    <property type="entry name" value="KS3_2"/>
    <property type="match status" value="1"/>
</dbReference>
<reference evidence="6 7" key="1">
    <citation type="submission" date="2017-09" db="EMBL/GenBank/DDBJ databases">
        <title>Depth-based differentiation of microbial function through sediment-hosted aquifers and enrichment of novel symbionts in the deep terrestrial subsurface.</title>
        <authorList>
            <person name="Probst A.J."/>
            <person name="Ladd B."/>
            <person name="Jarett J.K."/>
            <person name="Geller-Mcgrath D.E."/>
            <person name="Sieber C.M."/>
            <person name="Emerson J.B."/>
            <person name="Anantharaman K."/>
            <person name="Thomas B.C."/>
            <person name="Malmstrom R."/>
            <person name="Stieglmeier M."/>
            <person name="Klingl A."/>
            <person name="Woyke T."/>
            <person name="Ryan C.M."/>
            <person name="Banfield J.F."/>
        </authorList>
    </citation>
    <scope>NUCLEOTIDE SEQUENCE [LARGE SCALE GENOMIC DNA]</scope>
    <source>
        <strain evidence="6">CG11_big_fil_rev_8_21_14_0_20_42_13</strain>
    </source>
</reference>
<dbReference type="CDD" id="cd00834">
    <property type="entry name" value="KAS_I_II"/>
    <property type="match status" value="1"/>
</dbReference>
<dbReference type="InterPro" id="IPR016039">
    <property type="entry name" value="Thiolase-like"/>
</dbReference>
<dbReference type="PANTHER" id="PTHR11712">
    <property type="entry name" value="POLYKETIDE SYNTHASE-RELATED"/>
    <property type="match status" value="1"/>
</dbReference>
<evidence type="ECO:0000313" key="6">
    <source>
        <dbReference type="EMBL" id="PIQ89211.1"/>
    </source>
</evidence>
<evidence type="ECO:0000256" key="1">
    <source>
        <dbReference type="ARBA" id="ARBA00008467"/>
    </source>
</evidence>
<evidence type="ECO:0000256" key="2">
    <source>
        <dbReference type="ARBA" id="ARBA00022679"/>
    </source>
</evidence>
<dbReference type="SUPFAM" id="SSF53901">
    <property type="entry name" value="Thiolase-like"/>
    <property type="match status" value="2"/>
</dbReference>
<protein>
    <submittedName>
        <fullName evidence="6">Beta-ketoacyl-[acyl-carrier-protein] synthase II</fullName>
    </submittedName>
</protein>
<keyword evidence="2 4" id="KW-0808">Transferase</keyword>
<dbReference type="Pfam" id="PF02801">
    <property type="entry name" value="Ketoacyl-synt_C"/>
    <property type="match status" value="1"/>
</dbReference>
<gene>
    <name evidence="6" type="ORF">COV72_04210</name>
</gene>
<sequence>MNNKIAITGIGVVAPSGIGKRQFWANIKSGRSFIKKITRFDASKYPSHIAGQIDELEKYSHVSERLLKKIDAFSHMALIASELALQDAGIDIKNEDPNLVGIFLGNAIGGWLYAETELRDMYIEGREGVSPYMASAWFPAAPQGQVSIYYGIKGFSKTIVADRASSLEAIGYANKTLSKGKLNMILAGGMEAPVTPYALLCCNTYGGLSEDNQHPETAYRPFDKNRSGFVIGEGAGIMVLENTARAKKRGANIFAVISGYSSTCDGVNRINPAGDGKQLSRAIKTALAQAETNPQEIDYISLDGLAVDTWDESEACAIKDVFGKDAKNIPASCPKSMFGNLLGASGALDTISTILSMENSLVAPTINLDNPEPTGLNYITKEAKEHKIKKALIISRGRGGINSALVIEKP</sequence>
<dbReference type="SMART" id="SM00825">
    <property type="entry name" value="PKS_KS"/>
    <property type="match status" value="1"/>
</dbReference>
<comment type="similarity">
    <text evidence="1 4">Belongs to the thiolase-like superfamily. Beta-ketoacyl-ACP synthases family.</text>
</comment>
<dbReference type="InterPro" id="IPR000794">
    <property type="entry name" value="Beta-ketoacyl_synthase"/>
</dbReference>
<evidence type="ECO:0000256" key="4">
    <source>
        <dbReference type="RuleBase" id="RU003694"/>
    </source>
</evidence>
<evidence type="ECO:0000313" key="7">
    <source>
        <dbReference type="Proteomes" id="UP000229641"/>
    </source>
</evidence>
<feature type="domain" description="Ketosynthase family 3 (KS3)" evidence="5">
    <location>
        <begin position="2"/>
        <end position="409"/>
    </location>
</feature>
<dbReference type="EMBL" id="PCWA01000064">
    <property type="protein sequence ID" value="PIQ89211.1"/>
    <property type="molecule type" value="Genomic_DNA"/>
</dbReference>